<evidence type="ECO:0000256" key="3">
    <source>
        <dbReference type="ARBA" id="ARBA00023163"/>
    </source>
</evidence>
<dbReference type="GO" id="GO:0003677">
    <property type="term" value="F:DNA binding"/>
    <property type="evidence" value="ECO:0007669"/>
    <property type="project" value="UniProtKB-KW"/>
</dbReference>
<dbReference type="PANTHER" id="PTHR43132:SF8">
    <property type="entry name" value="HTH-TYPE TRANSCRIPTIONAL REGULATOR KMTR"/>
    <property type="match status" value="1"/>
</dbReference>
<dbReference type="AlphaFoldDB" id="A0A640TA08"/>
<dbReference type="Gene3D" id="1.10.10.10">
    <property type="entry name" value="Winged helix-like DNA-binding domain superfamily/Winged helix DNA-binding domain"/>
    <property type="match status" value="1"/>
</dbReference>
<dbReference type="InterPro" id="IPR001845">
    <property type="entry name" value="HTH_ArsR_DNA-bd_dom"/>
</dbReference>
<dbReference type="GO" id="GO:0003700">
    <property type="term" value="F:DNA-binding transcription factor activity"/>
    <property type="evidence" value="ECO:0007669"/>
    <property type="project" value="InterPro"/>
</dbReference>
<comment type="caution">
    <text evidence="5">The sequence shown here is derived from an EMBL/GenBank/DDBJ whole genome shotgun (WGS) entry which is preliminary data.</text>
</comment>
<dbReference type="SUPFAM" id="SSF46785">
    <property type="entry name" value="Winged helix' DNA-binding domain"/>
    <property type="match status" value="1"/>
</dbReference>
<keyword evidence="2" id="KW-0238">DNA-binding</keyword>
<evidence type="ECO:0000313" key="5">
    <source>
        <dbReference type="EMBL" id="GFE19321.1"/>
    </source>
</evidence>
<gene>
    <name evidence="5" type="ORF">Sgleb_73680</name>
</gene>
<reference evidence="5 6" key="1">
    <citation type="submission" date="2019-12" db="EMBL/GenBank/DDBJ databases">
        <title>Whole genome shotgun sequence of Streptomyces hygroscopicus subsp. glebosus NBRC 13786.</title>
        <authorList>
            <person name="Ichikawa N."/>
            <person name="Kimura A."/>
            <person name="Kitahashi Y."/>
            <person name="Komaki H."/>
            <person name="Tamura T."/>
        </authorList>
    </citation>
    <scope>NUCLEOTIDE SEQUENCE [LARGE SCALE GENOMIC DNA]</scope>
    <source>
        <strain evidence="5 6">NBRC 13786</strain>
    </source>
</reference>
<organism evidence="5 6">
    <name type="scientific">Streptomyces glebosus</name>
    <dbReference type="NCBI Taxonomy" id="249580"/>
    <lineage>
        <taxon>Bacteria</taxon>
        <taxon>Bacillati</taxon>
        <taxon>Actinomycetota</taxon>
        <taxon>Actinomycetes</taxon>
        <taxon>Kitasatosporales</taxon>
        <taxon>Streptomycetaceae</taxon>
        <taxon>Streptomyces</taxon>
    </lineage>
</organism>
<keyword evidence="6" id="KW-1185">Reference proteome</keyword>
<dbReference type="CDD" id="cd00090">
    <property type="entry name" value="HTH_ARSR"/>
    <property type="match status" value="1"/>
</dbReference>
<dbReference type="InterPro" id="IPR011991">
    <property type="entry name" value="ArsR-like_HTH"/>
</dbReference>
<dbReference type="EMBL" id="BLIO01000001">
    <property type="protein sequence ID" value="GFE19321.1"/>
    <property type="molecule type" value="Genomic_DNA"/>
</dbReference>
<keyword evidence="3" id="KW-0804">Transcription</keyword>
<name>A0A640TA08_9ACTN</name>
<evidence type="ECO:0000256" key="2">
    <source>
        <dbReference type="ARBA" id="ARBA00023125"/>
    </source>
</evidence>
<dbReference type="RefSeq" id="WP_229893857.1">
    <property type="nucleotide sequence ID" value="NZ_BLIO01000001.1"/>
</dbReference>
<dbReference type="InterPro" id="IPR051011">
    <property type="entry name" value="Metal_resp_trans_reg"/>
</dbReference>
<dbReference type="Pfam" id="PF01022">
    <property type="entry name" value="HTH_5"/>
    <property type="match status" value="1"/>
</dbReference>
<dbReference type="SMART" id="SM00418">
    <property type="entry name" value="HTH_ARSR"/>
    <property type="match status" value="1"/>
</dbReference>
<proteinExistence type="predicted"/>
<evidence type="ECO:0000256" key="1">
    <source>
        <dbReference type="ARBA" id="ARBA00023015"/>
    </source>
</evidence>
<dbReference type="InterPro" id="IPR036388">
    <property type="entry name" value="WH-like_DNA-bd_sf"/>
</dbReference>
<feature type="domain" description="HTH arsR-type" evidence="4">
    <location>
        <begin position="260"/>
        <end position="336"/>
    </location>
</feature>
<evidence type="ECO:0000313" key="6">
    <source>
        <dbReference type="Proteomes" id="UP000430079"/>
    </source>
</evidence>
<dbReference type="PANTHER" id="PTHR43132">
    <property type="entry name" value="ARSENICAL RESISTANCE OPERON REPRESSOR ARSR-RELATED"/>
    <property type="match status" value="1"/>
</dbReference>
<dbReference type="InterPro" id="IPR036390">
    <property type="entry name" value="WH_DNA-bd_sf"/>
</dbReference>
<dbReference type="Proteomes" id="UP000430079">
    <property type="component" value="Unassembled WGS sequence"/>
</dbReference>
<protein>
    <submittedName>
        <fullName evidence="5">Transcriptional regulator</fullName>
    </submittedName>
</protein>
<keyword evidence="1" id="KW-0805">Transcription regulation</keyword>
<accession>A0A640TA08</accession>
<sequence>MLRIWFTLEDLARTRVAVLGPLAETQLSLRMLQRREEKVLFDGWRRRTRPRVPPDARQLAAFVASPQWWMVDLFTLLGPVSSIEEGRERLLSAPRAQLRAELSPDARLDRRRPSWLSHPGAGDGAVVERLANSLADYHAASVAPYWERIHQHLSAHAHLVGKLMAAHGVGAALESLAPYLRWQPPVLELPDYRPWQGAGDYEYHLGGRGIVLAPSLFCRPVPQLFAPATDAETLLIYPAPRDPATARSIWSPPGAGASHKALAALLGTTRAAILATLVDDYTTTDLARRLSISPSSASQHTGVLRQAGLVSTTRYRNTVHHTITPQGRALLDGASTTP</sequence>
<evidence type="ECO:0000259" key="4">
    <source>
        <dbReference type="SMART" id="SM00418"/>
    </source>
</evidence>